<dbReference type="EMBL" id="CAJOBI010013960">
    <property type="protein sequence ID" value="CAF4174068.1"/>
    <property type="molecule type" value="Genomic_DNA"/>
</dbReference>
<accession>A0A8S2RNJ7</accession>
<organism evidence="1 2">
    <name type="scientific">Rotaria magnacalcarata</name>
    <dbReference type="NCBI Taxonomy" id="392030"/>
    <lineage>
        <taxon>Eukaryota</taxon>
        <taxon>Metazoa</taxon>
        <taxon>Spiralia</taxon>
        <taxon>Gnathifera</taxon>
        <taxon>Rotifera</taxon>
        <taxon>Eurotatoria</taxon>
        <taxon>Bdelloidea</taxon>
        <taxon>Philodinida</taxon>
        <taxon>Philodinidae</taxon>
        <taxon>Rotaria</taxon>
    </lineage>
</organism>
<protein>
    <recommendedName>
        <fullName evidence="3">Alpha-galactosidase</fullName>
    </recommendedName>
</protein>
<evidence type="ECO:0000313" key="2">
    <source>
        <dbReference type="Proteomes" id="UP000676336"/>
    </source>
</evidence>
<reference evidence="1" key="1">
    <citation type="submission" date="2021-02" db="EMBL/GenBank/DDBJ databases">
        <authorList>
            <person name="Nowell W R."/>
        </authorList>
    </citation>
    <scope>NUCLEOTIDE SEQUENCE</scope>
</reference>
<name>A0A8S2RNJ7_9BILA</name>
<sequence>MINGTSPAFRSAIDQMAEVGFEMLIYSFGSGFDMESNNEKYIEQISSDIAYAKSKGIEVGGYDLIALTRQVQVDWMAIDPTTGKPRDSACFASGWYDYLLNRTLTFMDRTGLIMVETDGPYGGYSCASTDHVHHRNNDDSIYQQDILQGKYYQILRERSVYINQPDYYFYQGGSKTGMGYNEEQYSLPRWMDISVSRQGMFDDTYQRIPTMGWMFVPLTVYHGGGDAAQFEPLVQHQIEYEWALAQYLGAGVAACYRGFRLYDTNETKTLVTKWVNFYKKYRSILIRDIIHVRRADMQSIDSYMHIDPYSNDIKGLAMVFNPTSDPVETVLPVPLYYTGLTDTAQVSEQENAWQNYTLARDYHIDLPIRLPALGITWFLIK</sequence>
<gene>
    <name evidence="1" type="ORF">SMN809_LOCUS20725</name>
</gene>
<evidence type="ECO:0008006" key="3">
    <source>
        <dbReference type="Google" id="ProtNLM"/>
    </source>
</evidence>
<dbReference type="AlphaFoldDB" id="A0A8S2RNJ7"/>
<comment type="caution">
    <text evidence="1">The sequence shown here is derived from an EMBL/GenBank/DDBJ whole genome shotgun (WGS) entry which is preliminary data.</text>
</comment>
<proteinExistence type="predicted"/>
<dbReference type="Proteomes" id="UP000676336">
    <property type="component" value="Unassembled WGS sequence"/>
</dbReference>
<evidence type="ECO:0000313" key="1">
    <source>
        <dbReference type="EMBL" id="CAF4174068.1"/>
    </source>
</evidence>